<keyword evidence="12" id="KW-1185">Reference proteome</keyword>
<dbReference type="EMBL" id="QWDC01000004">
    <property type="protein sequence ID" value="RFZ90557.1"/>
    <property type="molecule type" value="Genomic_DNA"/>
</dbReference>
<keyword evidence="9" id="KW-0326">Glycosidase</keyword>
<evidence type="ECO:0000256" key="6">
    <source>
        <dbReference type="ARBA" id="ARBA00023204"/>
    </source>
</evidence>
<dbReference type="InterPro" id="IPR010979">
    <property type="entry name" value="Ribosomal_uS13-like_H2TH"/>
</dbReference>
<comment type="catalytic activity">
    <reaction evidence="1">
        <text>Hydrolysis of DNA containing ring-opened 7-methylguanine residues, releasing 2,6-diamino-4-hydroxy-5-(N-methyl)formamidopyrimidine.</text>
        <dbReference type="EC" id="3.2.2.23"/>
    </reaction>
</comment>
<dbReference type="RefSeq" id="WP_117393969.1">
    <property type="nucleotide sequence ID" value="NZ_QWDC01000004.1"/>
</dbReference>
<accession>A0A372NPK7</accession>
<comment type="similarity">
    <text evidence="2">Belongs to the FPG family.</text>
</comment>
<dbReference type="GO" id="GO:0003906">
    <property type="term" value="F:DNA-(apurinic or apyrimidinic site) endonuclease activity"/>
    <property type="evidence" value="ECO:0007669"/>
    <property type="project" value="InterPro"/>
</dbReference>
<dbReference type="GO" id="GO:0008270">
    <property type="term" value="F:zinc ion binding"/>
    <property type="evidence" value="ECO:0007669"/>
    <property type="project" value="InterPro"/>
</dbReference>
<dbReference type="GO" id="GO:0034039">
    <property type="term" value="F:8-oxo-7,8-dihydroguanine DNA N-glycosylase activity"/>
    <property type="evidence" value="ECO:0007669"/>
    <property type="project" value="TreeGrafter"/>
</dbReference>
<dbReference type="Gene3D" id="1.10.8.50">
    <property type="match status" value="1"/>
</dbReference>
<name>A0A372NPK7_9SPHI</name>
<keyword evidence="6" id="KW-0234">DNA repair</keyword>
<dbReference type="InterPro" id="IPR012319">
    <property type="entry name" value="FPG_cat"/>
</dbReference>
<dbReference type="Gene3D" id="3.20.190.10">
    <property type="entry name" value="MutM-like, N-terminal"/>
    <property type="match status" value="1"/>
</dbReference>
<evidence type="ECO:0000256" key="7">
    <source>
        <dbReference type="ARBA" id="ARBA00023239"/>
    </source>
</evidence>
<sequence>MPELPDLEVFSHNLQKKLEGKTLKQVTVHSTKLNVSHKELQDTLLGQKLSSVYREGKELYFKFSKGDTLALHLMLHGKLYYFDKTNDQKFAIIELLFDDNSGLVLTDFQKAATPTLNPEEKTAPDALSKEGGADYLKTILAKKKTNIKTVLLDQKIIRGIGNAYADEILWDARISPFSVANKIPGDKLKVLVKSIHSVLTDAQKHIISHNPDIIAGEVRDFMLIHNARKKTSPDGAEIKIDAGTRKTYYTDEQELFE</sequence>
<comment type="caution">
    <text evidence="11">The sequence shown here is derived from an EMBL/GenBank/DDBJ whole genome shotgun (WGS) entry which is preliminary data.</text>
</comment>
<evidence type="ECO:0000256" key="5">
    <source>
        <dbReference type="ARBA" id="ARBA00023125"/>
    </source>
</evidence>
<evidence type="ECO:0000256" key="3">
    <source>
        <dbReference type="ARBA" id="ARBA00022763"/>
    </source>
</evidence>
<evidence type="ECO:0000256" key="9">
    <source>
        <dbReference type="ARBA" id="ARBA00023295"/>
    </source>
</evidence>
<keyword evidence="3" id="KW-0227">DNA damage</keyword>
<evidence type="ECO:0000256" key="2">
    <source>
        <dbReference type="ARBA" id="ARBA00009409"/>
    </source>
</evidence>
<dbReference type="PANTHER" id="PTHR22993:SF9">
    <property type="entry name" value="FORMAMIDOPYRIMIDINE-DNA GLYCOSYLASE"/>
    <property type="match status" value="1"/>
</dbReference>
<evidence type="ECO:0000313" key="12">
    <source>
        <dbReference type="Proteomes" id="UP000264217"/>
    </source>
</evidence>
<protein>
    <submittedName>
        <fullName evidence="11">Fpg/Nei family DNA glycosylase</fullName>
    </submittedName>
</protein>
<dbReference type="InterPro" id="IPR015886">
    <property type="entry name" value="H2TH_FPG"/>
</dbReference>
<gene>
    <name evidence="11" type="ORF">D0C36_22530</name>
</gene>
<organism evidence="11 12">
    <name type="scientific">Mucilaginibacter conchicola</name>
    <dbReference type="NCBI Taxonomy" id="2303333"/>
    <lineage>
        <taxon>Bacteria</taxon>
        <taxon>Pseudomonadati</taxon>
        <taxon>Bacteroidota</taxon>
        <taxon>Sphingobacteriia</taxon>
        <taxon>Sphingobacteriales</taxon>
        <taxon>Sphingobacteriaceae</taxon>
        <taxon>Mucilaginibacter</taxon>
    </lineage>
</organism>
<reference evidence="11 12" key="1">
    <citation type="submission" date="2018-08" db="EMBL/GenBank/DDBJ databases">
        <title>Mucilaginibacter sp. MYSH2.</title>
        <authorList>
            <person name="Seo T."/>
        </authorList>
    </citation>
    <scope>NUCLEOTIDE SEQUENCE [LARGE SCALE GENOMIC DNA]</scope>
    <source>
        <strain evidence="11 12">MYSH2</strain>
    </source>
</reference>
<dbReference type="SUPFAM" id="SSF46946">
    <property type="entry name" value="S13-like H2TH domain"/>
    <property type="match status" value="1"/>
</dbReference>
<dbReference type="AlphaFoldDB" id="A0A372NPK7"/>
<evidence type="ECO:0000259" key="10">
    <source>
        <dbReference type="PROSITE" id="PS51068"/>
    </source>
</evidence>
<evidence type="ECO:0000256" key="1">
    <source>
        <dbReference type="ARBA" id="ARBA00001668"/>
    </source>
</evidence>
<dbReference type="GO" id="GO:0006284">
    <property type="term" value="P:base-excision repair"/>
    <property type="evidence" value="ECO:0007669"/>
    <property type="project" value="InterPro"/>
</dbReference>
<keyword evidence="8" id="KW-0511">Multifunctional enzyme</keyword>
<dbReference type="SMART" id="SM01232">
    <property type="entry name" value="H2TH"/>
    <property type="match status" value="1"/>
</dbReference>
<keyword evidence="5" id="KW-0238">DNA-binding</keyword>
<dbReference type="GO" id="GO:0003684">
    <property type="term" value="F:damaged DNA binding"/>
    <property type="evidence" value="ECO:0007669"/>
    <property type="project" value="InterPro"/>
</dbReference>
<keyword evidence="7" id="KW-0456">Lyase</keyword>
<dbReference type="OrthoDB" id="9800855at2"/>
<evidence type="ECO:0000256" key="8">
    <source>
        <dbReference type="ARBA" id="ARBA00023268"/>
    </source>
</evidence>
<evidence type="ECO:0000313" key="11">
    <source>
        <dbReference type="EMBL" id="RFZ90557.1"/>
    </source>
</evidence>
<feature type="domain" description="Formamidopyrimidine-DNA glycosylase catalytic" evidence="10">
    <location>
        <begin position="2"/>
        <end position="112"/>
    </location>
</feature>
<evidence type="ECO:0000256" key="4">
    <source>
        <dbReference type="ARBA" id="ARBA00022801"/>
    </source>
</evidence>
<dbReference type="Pfam" id="PF01149">
    <property type="entry name" value="Fapy_DNA_glyco"/>
    <property type="match status" value="1"/>
</dbReference>
<dbReference type="Pfam" id="PF06831">
    <property type="entry name" value="H2TH"/>
    <property type="match status" value="1"/>
</dbReference>
<keyword evidence="4" id="KW-0378">Hydrolase</keyword>
<proteinExistence type="inferred from homology"/>
<dbReference type="SMART" id="SM00898">
    <property type="entry name" value="Fapy_DNA_glyco"/>
    <property type="match status" value="1"/>
</dbReference>
<dbReference type="GO" id="GO:0016829">
    <property type="term" value="F:lyase activity"/>
    <property type="evidence" value="ECO:0007669"/>
    <property type="project" value="UniProtKB-KW"/>
</dbReference>
<dbReference type="PROSITE" id="PS51068">
    <property type="entry name" value="FPG_CAT"/>
    <property type="match status" value="1"/>
</dbReference>
<dbReference type="SUPFAM" id="SSF81624">
    <property type="entry name" value="N-terminal domain of MutM-like DNA repair proteins"/>
    <property type="match status" value="1"/>
</dbReference>
<dbReference type="Proteomes" id="UP000264217">
    <property type="component" value="Unassembled WGS sequence"/>
</dbReference>
<dbReference type="PANTHER" id="PTHR22993">
    <property type="entry name" value="FORMAMIDOPYRIMIDINE-DNA GLYCOSYLASE"/>
    <property type="match status" value="1"/>
</dbReference>
<dbReference type="InterPro" id="IPR035937">
    <property type="entry name" value="FPG_N"/>
</dbReference>